<dbReference type="GO" id="GO:0000256">
    <property type="term" value="P:allantoin catabolic process"/>
    <property type="evidence" value="ECO:0007669"/>
    <property type="project" value="InterPro"/>
</dbReference>
<dbReference type="GO" id="GO:0006144">
    <property type="term" value="P:purine nucleobase metabolic process"/>
    <property type="evidence" value="ECO:0007669"/>
    <property type="project" value="UniProtKB-KW"/>
</dbReference>
<proteinExistence type="predicted"/>
<dbReference type="Gene3D" id="2.60.120.480">
    <property type="entry name" value="Ureidoglycolate hydrolase"/>
    <property type="match status" value="1"/>
</dbReference>
<dbReference type="SUPFAM" id="SSF51182">
    <property type="entry name" value="RmlC-like cupins"/>
    <property type="match status" value="1"/>
</dbReference>
<dbReference type="GO" id="GO:0050385">
    <property type="term" value="F:ureidoglycolate lyase activity"/>
    <property type="evidence" value="ECO:0007669"/>
    <property type="project" value="UniProtKB-EC"/>
</dbReference>
<dbReference type="Proteomes" id="UP000177701">
    <property type="component" value="Unassembled WGS sequence"/>
</dbReference>
<dbReference type="STRING" id="1797291.A2V47_01835"/>
<dbReference type="GO" id="GO:0004848">
    <property type="term" value="F:ureidoglycolate hydrolase activity"/>
    <property type="evidence" value="ECO:0007669"/>
    <property type="project" value="InterPro"/>
</dbReference>
<comment type="subunit">
    <text evidence="1">Homodimer.</text>
</comment>
<evidence type="ECO:0000256" key="2">
    <source>
        <dbReference type="ARBA" id="ARBA00022631"/>
    </source>
</evidence>
<evidence type="ECO:0000256" key="3">
    <source>
        <dbReference type="ARBA" id="ARBA00023239"/>
    </source>
</evidence>
<keyword evidence="3" id="KW-0456">Lyase</keyword>
<evidence type="ECO:0000256" key="4">
    <source>
        <dbReference type="ARBA" id="ARBA00047684"/>
    </source>
</evidence>
<dbReference type="EMBL" id="MEYH01000054">
    <property type="protein sequence ID" value="OGD15503.1"/>
    <property type="molecule type" value="Genomic_DNA"/>
</dbReference>
<protein>
    <recommendedName>
        <fullName evidence="7">Ureidoglycolate hydrolase</fullName>
    </recommendedName>
</protein>
<keyword evidence="2" id="KW-0659">Purine metabolism</keyword>
<dbReference type="PANTHER" id="PTHR21221">
    <property type="entry name" value="UREIDOGLYCOLATE HYDROLASE"/>
    <property type="match status" value="1"/>
</dbReference>
<evidence type="ECO:0000256" key="1">
    <source>
        <dbReference type="ARBA" id="ARBA00011738"/>
    </source>
</evidence>
<dbReference type="PANTHER" id="PTHR21221:SF1">
    <property type="entry name" value="UREIDOGLYCOLATE LYASE"/>
    <property type="match status" value="1"/>
</dbReference>
<dbReference type="InterPro" id="IPR007247">
    <property type="entry name" value="Ureidogly_lyase"/>
</dbReference>
<dbReference type="InterPro" id="IPR011051">
    <property type="entry name" value="RmlC_Cupin_sf"/>
</dbReference>
<dbReference type="InterPro" id="IPR024060">
    <property type="entry name" value="Ureidoglycolate_lyase_dom_sf"/>
</dbReference>
<evidence type="ECO:0000313" key="6">
    <source>
        <dbReference type="Proteomes" id="UP000177701"/>
    </source>
</evidence>
<gene>
    <name evidence="5" type="ORF">A2V47_01835</name>
</gene>
<accession>A0A1F5AAC9</accession>
<name>A0A1F5AAC9_9BACT</name>
<organism evidence="5 6">
    <name type="scientific">Candidatus Sediminicultor quintus</name>
    <dbReference type="NCBI Taxonomy" id="1797291"/>
    <lineage>
        <taxon>Bacteria</taxon>
        <taxon>Pseudomonadati</taxon>
        <taxon>Atribacterota</taxon>
        <taxon>Candidatus Phoenicimicrobiia</taxon>
        <taxon>Candidatus Pheonicimicrobiales</taxon>
        <taxon>Candidatus Phoenicimicrobiaceae</taxon>
        <taxon>Candidatus Sediminicultor</taxon>
    </lineage>
</organism>
<evidence type="ECO:0000313" key="5">
    <source>
        <dbReference type="EMBL" id="OGD15503.1"/>
    </source>
</evidence>
<dbReference type="AlphaFoldDB" id="A0A1F5AAC9"/>
<dbReference type="Pfam" id="PF04115">
    <property type="entry name" value="Ureidogly_lyase"/>
    <property type="match status" value="1"/>
</dbReference>
<evidence type="ECO:0008006" key="7">
    <source>
        <dbReference type="Google" id="ProtNLM"/>
    </source>
</evidence>
<sequence length="165" mass="18708">MEIKVKYPTKDNFTKFGTIVVPSFEESPATFSENHNYWHNVADISQLGEEGTVGFLEIKRKEREFTLDKIERHQYASESFIPTSGVGIFCLAPAAPDKDVPDISSIEAFWIDGTASFFLAPGVWHWLPFALTPEMKFILLLKKSTVEKDLEIVELPEKVKIALTK</sequence>
<comment type="catalytic activity">
    <reaction evidence="4">
        <text>(S)-ureidoglycolate = urea + glyoxylate</text>
        <dbReference type="Rhea" id="RHEA:11304"/>
        <dbReference type="ChEBI" id="CHEBI:16199"/>
        <dbReference type="ChEBI" id="CHEBI:36655"/>
        <dbReference type="ChEBI" id="CHEBI:57296"/>
        <dbReference type="EC" id="4.3.2.3"/>
    </reaction>
</comment>
<reference evidence="5 6" key="1">
    <citation type="journal article" date="2016" name="Nat. Commun.">
        <title>Thousands of microbial genomes shed light on interconnected biogeochemical processes in an aquifer system.</title>
        <authorList>
            <person name="Anantharaman K."/>
            <person name="Brown C.T."/>
            <person name="Hug L.A."/>
            <person name="Sharon I."/>
            <person name="Castelle C.J."/>
            <person name="Probst A.J."/>
            <person name="Thomas B.C."/>
            <person name="Singh A."/>
            <person name="Wilkins M.J."/>
            <person name="Karaoz U."/>
            <person name="Brodie E.L."/>
            <person name="Williams K.H."/>
            <person name="Hubbard S.S."/>
            <person name="Banfield J.F."/>
        </authorList>
    </citation>
    <scope>NUCLEOTIDE SEQUENCE [LARGE SCALE GENOMIC DNA]</scope>
</reference>
<comment type="caution">
    <text evidence="5">The sequence shown here is derived from an EMBL/GenBank/DDBJ whole genome shotgun (WGS) entry which is preliminary data.</text>
</comment>